<dbReference type="InterPro" id="IPR000424">
    <property type="entry name" value="Primosome_PriB/ssb"/>
</dbReference>
<protein>
    <recommendedName>
        <fullName evidence="3">Plasmid-derived single-stranded DNA-binding protein</fullName>
    </recommendedName>
</protein>
<evidence type="ECO:0000256" key="2">
    <source>
        <dbReference type="ARBA" id="ARBA00023172"/>
    </source>
</evidence>
<keyword evidence="1 4" id="KW-0238">DNA-binding</keyword>
<name>A0A9P1K1Q5_9PROT</name>
<gene>
    <name evidence="6" type="ORF">AZOBR_p50151</name>
</gene>
<keyword evidence="6" id="KW-0614">Plasmid</keyword>
<dbReference type="GO" id="GO:0009295">
    <property type="term" value="C:nucleoid"/>
    <property type="evidence" value="ECO:0007669"/>
    <property type="project" value="TreeGrafter"/>
</dbReference>
<dbReference type="InterPro" id="IPR011344">
    <property type="entry name" value="ssDNA-bd"/>
</dbReference>
<evidence type="ECO:0000313" key="6">
    <source>
        <dbReference type="EMBL" id="CCD03921.1"/>
    </source>
</evidence>
<reference evidence="6 7" key="1">
    <citation type="journal article" date="2011" name="PLoS Genet.">
        <title>Azospirillum genomes reveal transition of bacteria from aquatic to terrestrial environments.</title>
        <authorList>
            <person name="Wisniewski-Dye F."/>
            <person name="Borziak K."/>
            <person name="Khalsa-Moyers G."/>
            <person name="Alexandre G."/>
            <person name="Sukharnikov L.O."/>
            <person name="Wuichet K."/>
            <person name="Hurst G.B."/>
            <person name="McDonald W.H."/>
            <person name="Robertson J.S."/>
            <person name="Barbe V."/>
            <person name="Calteau A."/>
            <person name="Rouy Z."/>
            <person name="Mangenot S."/>
            <person name="Prigent-Combaret C."/>
            <person name="Normand P."/>
            <person name="Boyer M."/>
            <person name="Siguier P."/>
            <person name="Dessaux Y."/>
            <person name="Elmerich C."/>
            <person name="Condemine G."/>
            <person name="Krishnen G."/>
            <person name="Kennedy I."/>
            <person name="Paterson A.H."/>
            <person name="Gonzalez V."/>
            <person name="Mavingui P."/>
            <person name="Zhulin I.B."/>
        </authorList>
    </citation>
    <scope>NUCLEOTIDE SEQUENCE [LARGE SCALE GENOMIC DNA]</scope>
    <source>
        <strain evidence="6 7">Sp245</strain>
    </source>
</reference>
<dbReference type="Gene3D" id="2.40.50.140">
    <property type="entry name" value="Nucleic acid-binding proteins"/>
    <property type="match status" value="1"/>
</dbReference>
<dbReference type="AlphaFoldDB" id="A0A9P1K1Q5"/>
<dbReference type="InterPro" id="IPR012340">
    <property type="entry name" value="NA-bd_OB-fold"/>
</dbReference>
<organism evidence="6 7">
    <name type="scientific">Azospirillum baldaniorum</name>
    <dbReference type="NCBI Taxonomy" id="1064539"/>
    <lineage>
        <taxon>Bacteria</taxon>
        <taxon>Pseudomonadati</taxon>
        <taxon>Pseudomonadota</taxon>
        <taxon>Alphaproteobacteria</taxon>
        <taxon>Rhodospirillales</taxon>
        <taxon>Azospirillaceae</taxon>
        <taxon>Azospirillum</taxon>
    </lineage>
</organism>
<accession>A0A9P1K1Q5</accession>
<dbReference type="GO" id="GO:0003697">
    <property type="term" value="F:single-stranded DNA binding"/>
    <property type="evidence" value="ECO:0007669"/>
    <property type="project" value="InterPro"/>
</dbReference>
<evidence type="ECO:0000313" key="7">
    <source>
        <dbReference type="Proteomes" id="UP000007319"/>
    </source>
</evidence>
<keyword evidence="2" id="KW-0233">DNA recombination</keyword>
<dbReference type="Pfam" id="PF00436">
    <property type="entry name" value="SSB"/>
    <property type="match status" value="1"/>
</dbReference>
<feature type="region of interest" description="Disordered" evidence="5">
    <location>
        <begin position="1"/>
        <end position="113"/>
    </location>
</feature>
<dbReference type="PROSITE" id="PS50935">
    <property type="entry name" value="SSB"/>
    <property type="match status" value="1"/>
</dbReference>
<geneLocation type="plasmid" evidence="6 7">
    <name>AZOBR_p5</name>
</geneLocation>
<evidence type="ECO:0000256" key="4">
    <source>
        <dbReference type="PROSITE-ProRule" id="PRU00252"/>
    </source>
</evidence>
<evidence type="ECO:0000256" key="3">
    <source>
        <dbReference type="ARBA" id="ARBA00029558"/>
    </source>
</evidence>
<evidence type="ECO:0000256" key="5">
    <source>
        <dbReference type="SAM" id="MobiDB-lite"/>
    </source>
</evidence>
<keyword evidence="7" id="KW-1185">Reference proteome</keyword>
<proteinExistence type="predicted"/>
<dbReference type="Proteomes" id="UP000007319">
    <property type="component" value="Plasmid AZOBR_p5"/>
</dbReference>
<dbReference type="PANTHER" id="PTHR10302">
    <property type="entry name" value="SINGLE-STRANDED DNA-BINDING PROTEIN"/>
    <property type="match status" value="1"/>
</dbReference>
<dbReference type="SUPFAM" id="SSF50249">
    <property type="entry name" value="Nucleic acid-binding proteins"/>
    <property type="match status" value="1"/>
</dbReference>
<dbReference type="GO" id="GO:0006310">
    <property type="term" value="P:DNA recombination"/>
    <property type="evidence" value="ECO:0007669"/>
    <property type="project" value="UniProtKB-KW"/>
</dbReference>
<dbReference type="KEGG" id="abs:AZOBR_p50151"/>
<dbReference type="RefSeq" id="WP_014242716.1">
    <property type="nucleotide sequence ID" value="NC_016619.1"/>
</dbReference>
<sequence length="327" mass="35983">MGYGRGDRRGDDRRGDDRRDDGRAGERSGADRSARGGSDDRSGRSTDRGRGDRNDRGDHGRSAEDRGARGRSDRDRNERGDRGRGGEDRGNGRGRGDRGRADDRTPTDPGRSEIELVGTVAGEPTYSQGRKVASLWLSVHTQVQLEGADRDIRGYHPISVWGDLATDLRDEFREGDIVRVHGRIAYEPGEGDRDPQRVRVKVDADFGSIGRIPDDEAKGVQDCNRVHLEGVVHGDPRFSEGRGDKAAYLAFDLETVVEAPDGRQSRACHEVVVWDRAAIEANGFVNDGVRVEITDARLQYMPTRRDGKDFAPRIMADDLAGRVAPAA</sequence>
<dbReference type="GO" id="GO:0006260">
    <property type="term" value="P:DNA replication"/>
    <property type="evidence" value="ECO:0007669"/>
    <property type="project" value="InterPro"/>
</dbReference>
<evidence type="ECO:0000256" key="1">
    <source>
        <dbReference type="ARBA" id="ARBA00023125"/>
    </source>
</evidence>
<dbReference type="PANTHER" id="PTHR10302:SF0">
    <property type="entry name" value="SINGLE-STRANDED DNA-BINDING PROTEIN, MITOCHONDRIAL"/>
    <property type="match status" value="1"/>
</dbReference>
<dbReference type="EMBL" id="HE577332">
    <property type="protein sequence ID" value="CCD03921.1"/>
    <property type="molecule type" value="Genomic_DNA"/>
</dbReference>